<keyword evidence="2" id="KW-1185">Reference proteome</keyword>
<gene>
    <name evidence="1" type="ORF">LIER_43767</name>
</gene>
<evidence type="ECO:0000313" key="1">
    <source>
        <dbReference type="EMBL" id="GAA0166782.1"/>
    </source>
</evidence>
<dbReference type="EMBL" id="BAABME010038572">
    <property type="protein sequence ID" value="GAA0166782.1"/>
    <property type="molecule type" value="Genomic_DNA"/>
</dbReference>
<sequence>MHPAVLQLQIHLPNFQTIQFEEDDDLEEVLRDSRWKQTMLTGFSSTNATDNDAKKLNQLYKEFPRHYESAYKRGLLHNDDDTEPTMEEAPIYRMQWNYDDYLPHYYIIASHTTLNNYSKITMIIWRLQNQLKLSEKRHLTESARRNK</sequence>
<dbReference type="Proteomes" id="UP001454036">
    <property type="component" value="Unassembled WGS sequence"/>
</dbReference>
<organism evidence="1 2">
    <name type="scientific">Lithospermum erythrorhizon</name>
    <name type="common">Purple gromwell</name>
    <name type="synonym">Lithospermum officinale var. erythrorhizon</name>
    <dbReference type="NCBI Taxonomy" id="34254"/>
    <lineage>
        <taxon>Eukaryota</taxon>
        <taxon>Viridiplantae</taxon>
        <taxon>Streptophyta</taxon>
        <taxon>Embryophyta</taxon>
        <taxon>Tracheophyta</taxon>
        <taxon>Spermatophyta</taxon>
        <taxon>Magnoliopsida</taxon>
        <taxon>eudicotyledons</taxon>
        <taxon>Gunneridae</taxon>
        <taxon>Pentapetalae</taxon>
        <taxon>asterids</taxon>
        <taxon>lamiids</taxon>
        <taxon>Boraginales</taxon>
        <taxon>Boraginaceae</taxon>
        <taxon>Boraginoideae</taxon>
        <taxon>Lithospermeae</taxon>
        <taxon>Lithospermum</taxon>
    </lineage>
</organism>
<dbReference type="AlphaFoldDB" id="A0AAV3QXG5"/>
<protein>
    <submittedName>
        <fullName evidence="1">Uncharacterized protein</fullName>
    </submittedName>
</protein>
<evidence type="ECO:0000313" key="2">
    <source>
        <dbReference type="Proteomes" id="UP001454036"/>
    </source>
</evidence>
<proteinExistence type="predicted"/>
<accession>A0AAV3QXG5</accession>
<reference evidence="1 2" key="1">
    <citation type="submission" date="2024-01" db="EMBL/GenBank/DDBJ databases">
        <title>The complete chloroplast genome sequence of Lithospermum erythrorhizon: insights into the phylogenetic relationship among Boraginaceae species and the maternal lineages of purple gromwells.</title>
        <authorList>
            <person name="Okada T."/>
            <person name="Watanabe K."/>
        </authorList>
    </citation>
    <scope>NUCLEOTIDE SEQUENCE [LARGE SCALE GENOMIC DNA]</scope>
</reference>
<name>A0AAV3QXG5_LITER</name>
<comment type="caution">
    <text evidence="1">The sequence shown here is derived from an EMBL/GenBank/DDBJ whole genome shotgun (WGS) entry which is preliminary data.</text>
</comment>